<feature type="transmembrane region" description="Helical" evidence="5">
    <location>
        <begin position="155"/>
        <end position="175"/>
    </location>
</feature>
<dbReference type="KEGG" id="aba:Acid345_1474"/>
<keyword evidence="3 5" id="KW-1133">Transmembrane helix</keyword>
<keyword evidence="7" id="KW-1185">Reference proteome</keyword>
<dbReference type="RefSeq" id="WP_011522278.1">
    <property type="nucleotide sequence ID" value="NC_008009.1"/>
</dbReference>
<sequence>MSKAQQLVRSVGLFDATMLVMGGIVGSGIFINPYVVAQQVHTAPLILGAWLAGGVIATLGAFIYAELAGRQPSVGGQYAYLRDAIHPLAGFLYGWVLLLVIQTGGMAAVTVTFARYFLVLTHWAVPERVVAVVTLSLLTLINCLGVKFGSRVQSALMILKIGAIAFLVVAGFLYIREPFAVGGTVLDRPLSPGLLSSFGAAMVPVLFAFGGWQTANFVAGEVRDPRKNLARALLLGVAGVIVLYLAVNFVCVRALGPVGLAATRVPATDVMRLAMAQRGATIVTLGITVSTLGFLSQSILTAPRVYFAMAEDGVFFRAVAKVNEKTHVPILAIVLQSVWTIVVALTGRYEQILNYVVSMDFVFFGLTACTLFVFRKRSSLENGASGGFQVPGHPWTTLVFIAASWLVVTNTIYKYPANSLLGFAILLVGMPVYWLWRRKGKVLSQ</sequence>
<evidence type="ECO:0000256" key="4">
    <source>
        <dbReference type="ARBA" id="ARBA00023136"/>
    </source>
</evidence>
<name>Q1IRM4_KORVE</name>
<dbReference type="EnsemblBacteria" id="ABF40476">
    <property type="protein sequence ID" value="ABF40476"/>
    <property type="gene ID" value="Acid345_1474"/>
</dbReference>
<evidence type="ECO:0000256" key="5">
    <source>
        <dbReference type="SAM" id="Phobius"/>
    </source>
</evidence>
<feature type="transmembrane region" description="Helical" evidence="5">
    <location>
        <begin position="129"/>
        <end position="148"/>
    </location>
</feature>
<dbReference type="PANTHER" id="PTHR11785:SF512">
    <property type="entry name" value="SOBREMESA, ISOFORM B"/>
    <property type="match status" value="1"/>
</dbReference>
<keyword evidence="4 5" id="KW-0472">Membrane</keyword>
<dbReference type="EMBL" id="CP000360">
    <property type="protein sequence ID" value="ABF40476.1"/>
    <property type="molecule type" value="Genomic_DNA"/>
</dbReference>
<dbReference type="AlphaFoldDB" id="Q1IRM4"/>
<reference evidence="6 7" key="1">
    <citation type="journal article" date="2009" name="Appl. Environ. Microbiol.">
        <title>Three genomes from the phylum Acidobacteria provide insight into the lifestyles of these microorganisms in soils.</title>
        <authorList>
            <person name="Ward N.L."/>
            <person name="Challacombe J.F."/>
            <person name="Janssen P.H."/>
            <person name="Henrissat B."/>
            <person name="Coutinho P.M."/>
            <person name="Wu M."/>
            <person name="Xie G."/>
            <person name="Haft D.H."/>
            <person name="Sait M."/>
            <person name="Badger J."/>
            <person name="Barabote R.D."/>
            <person name="Bradley B."/>
            <person name="Brettin T.S."/>
            <person name="Brinkac L.M."/>
            <person name="Bruce D."/>
            <person name="Creasy T."/>
            <person name="Daugherty S.C."/>
            <person name="Davidsen T.M."/>
            <person name="DeBoy R.T."/>
            <person name="Detter J.C."/>
            <person name="Dodson R.J."/>
            <person name="Durkin A.S."/>
            <person name="Ganapathy A."/>
            <person name="Gwinn-Giglio M."/>
            <person name="Han C.S."/>
            <person name="Khouri H."/>
            <person name="Kiss H."/>
            <person name="Kothari S.P."/>
            <person name="Madupu R."/>
            <person name="Nelson K.E."/>
            <person name="Nelson W.C."/>
            <person name="Paulsen I."/>
            <person name="Penn K."/>
            <person name="Ren Q."/>
            <person name="Rosovitz M.J."/>
            <person name="Selengut J.D."/>
            <person name="Shrivastava S."/>
            <person name="Sullivan S.A."/>
            <person name="Tapia R."/>
            <person name="Thompson L.S."/>
            <person name="Watkins K.L."/>
            <person name="Yang Q."/>
            <person name="Yu C."/>
            <person name="Zafar N."/>
            <person name="Zhou L."/>
            <person name="Kuske C.R."/>
        </authorList>
    </citation>
    <scope>NUCLEOTIDE SEQUENCE [LARGE SCALE GENOMIC DNA]</scope>
    <source>
        <strain evidence="6 7">Ellin345</strain>
    </source>
</reference>
<feature type="transmembrane region" description="Helical" evidence="5">
    <location>
        <begin position="419"/>
        <end position="436"/>
    </location>
</feature>
<feature type="transmembrane region" description="Helical" evidence="5">
    <location>
        <begin position="233"/>
        <end position="255"/>
    </location>
</feature>
<dbReference type="GO" id="GO:0016020">
    <property type="term" value="C:membrane"/>
    <property type="evidence" value="ECO:0007669"/>
    <property type="project" value="UniProtKB-SubCell"/>
</dbReference>
<dbReference type="Proteomes" id="UP000002432">
    <property type="component" value="Chromosome"/>
</dbReference>
<gene>
    <name evidence="6" type="ordered locus">Acid345_1474</name>
</gene>
<feature type="transmembrane region" description="Helical" evidence="5">
    <location>
        <begin position="43"/>
        <end position="67"/>
    </location>
</feature>
<evidence type="ECO:0000256" key="1">
    <source>
        <dbReference type="ARBA" id="ARBA00004141"/>
    </source>
</evidence>
<dbReference type="eggNOG" id="COG1113">
    <property type="taxonomic scope" value="Bacteria"/>
</dbReference>
<evidence type="ECO:0000313" key="7">
    <source>
        <dbReference type="Proteomes" id="UP000002432"/>
    </source>
</evidence>
<dbReference type="GO" id="GO:0015179">
    <property type="term" value="F:L-amino acid transmembrane transporter activity"/>
    <property type="evidence" value="ECO:0007669"/>
    <property type="project" value="TreeGrafter"/>
</dbReference>
<feature type="transmembrane region" description="Helical" evidence="5">
    <location>
        <begin position="275"/>
        <end position="295"/>
    </location>
</feature>
<dbReference type="Pfam" id="PF13520">
    <property type="entry name" value="AA_permease_2"/>
    <property type="match status" value="1"/>
</dbReference>
<proteinExistence type="predicted"/>
<protein>
    <submittedName>
        <fullName evidence="6">Amino acid/polyamine/organocation transporter, APC superfamily</fullName>
    </submittedName>
</protein>
<feature type="transmembrane region" description="Helical" evidence="5">
    <location>
        <begin position="352"/>
        <end position="374"/>
    </location>
</feature>
<dbReference type="PIRSF" id="PIRSF006060">
    <property type="entry name" value="AA_transporter"/>
    <property type="match status" value="1"/>
</dbReference>
<feature type="transmembrane region" description="Helical" evidence="5">
    <location>
        <begin position="195"/>
        <end position="212"/>
    </location>
</feature>
<accession>Q1IRM4</accession>
<organism evidence="6 7">
    <name type="scientific">Koribacter versatilis (strain Ellin345)</name>
    <dbReference type="NCBI Taxonomy" id="204669"/>
    <lineage>
        <taxon>Bacteria</taxon>
        <taxon>Pseudomonadati</taxon>
        <taxon>Acidobacteriota</taxon>
        <taxon>Terriglobia</taxon>
        <taxon>Terriglobales</taxon>
        <taxon>Candidatus Korobacteraceae</taxon>
        <taxon>Candidatus Korobacter</taxon>
    </lineage>
</organism>
<dbReference type="PANTHER" id="PTHR11785">
    <property type="entry name" value="AMINO ACID TRANSPORTER"/>
    <property type="match status" value="1"/>
</dbReference>
<feature type="transmembrane region" description="Helical" evidence="5">
    <location>
        <begin position="88"/>
        <end position="117"/>
    </location>
</feature>
<keyword evidence="2 5" id="KW-0812">Transmembrane</keyword>
<comment type="subcellular location">
    <subcellularLocation>
        <location evidence="1">Membrane</location>
        <topology evidence="1">Multi-pass membrane protein</topology>
    </subcellularLocation>
</comment>
<feature type="transmembrane region" description="Helical" evidence="5">
    <location>
        <begin position="327"/>
        <end position="346"/>
    </location>
</feature>
<dbReference type="InterPro" id="IPR002293">
    <property type="entry name" value="AA/rel_permease1"/>
</dbReference>
<dbReference type="Gene3D" id="1.20.1740.10">
    <property type="entry name" value="Amino acid/polyamine transporter I"/>
    <property type="match status" value="1"/>
</dbReference>
<dbReference type="HOGENOM" id="CLU_007946_3_4_0"/>
<dbReference type="InterPro" id="IPR050598">
    <property type="entry name" value="AminoAcid_Transporter"/>
</dbReference>
<evidence type="ECO:0000313" key="6">
    <source>
        <dbReference type="EMBL" id="ABF40476.1"/>
    </source>
</evidence>
<evidence type="ECO:0000256" key="2">
    <source>
        <dbReference type="ARBA" id="ARBA00022692"/>
    </source>
</evidence>
<dbReference type="STRING" id="204669.Acid345_1474"/>
<evidence type="ECO:0000256" key="3">
    <source>
        <dbReference type="ARBA" id="ARBA00022989"/>
    </source>
</evidence>
<feature type="transmembrane region" description="Helical" evidence="5">
    <location>
        <begin position="12"/>
        <end position="31"/>
    </location>
</feature>
<feature type="transmembrane region" description="Helical" evidence="5">
    <location>
        <begin position="395"/>
        <end position="413"/>
    </location>
</feature>